<evidence type="ECO:0000256" key="9">
    <source>
        <dbReference type="PROSITE-ProRule" id="PRU01356"/>
    </source>
</evidence>
<evidence type="ECO:0000313" key="13">
    <source>
        <dbReference type="Proteomes" id="UP000781932"/>
    </source>
</evidence>
<reference evidence="12" key="2">
    <citation type="submission" date="2020-11" db="EMBL/GenBank/DDBJ databases">
        <title>Whole genome sequencing of Colletotrichum sp.</title>
        <authorList>
            <person name="Li H."/>
        </authorList>
    </citation>
    <scope>NUCLEOTIDE SEQUENCE</scope>
    <source>
        <strain evidence="12">CkLH20</strain>
    </source>
</reference>
<feature type="binding site" description="axial binding residue" evidence="9">
    <location>
        <position position="59"/>
    </location>
    <ligand>
        <name>heme</name>
        <dbReference type="ChEBI" id="CHEBI:30413"/>
    </ligand>
    <ligandPart>
        <name>Fe</name>
        <dbReference type="ChEBI" id="CHEBI:18248"/>
    </ligandPart>
</feature>
<comment type="caution">
    <text evidence="9">Lacks conserved residue(s) required for the propagation of feature annotation.</text>
</comment>
<sequence length="159" mass="15006">MKFTIALGFLSGLVAAQSATTSAAASGSTGLAGLVSQLPTCAVGCLSTAASEIGCSATDFTCLCNSQEKLISTLTPCVLTAGCSTDEIGTAAKIAPQICANVAANPDASAIASASNLVGGALSTASGAAASATATPAAAGRPEMGFGMIGAAILGAAML</sequence>
<feature type="disulfide bond" evidence="9">
    <location>
        <begin position="55"/>
        <end position="62"/>
    </location>
</feature>
<evidence type="ECO:0000256" key="8">
    <source>
        <dbReference type="ARBA" id="ARBA00023288"/>
    </source>
</evidence>
<keyword evidence="7 9" id="KW-1015">Disulfide bond</keyword>
<evidence type="ECO:0000256" key="3">
    <source>
        <dbReference type="ARBA" id="ARBA00010031"/>
    </source>
</evidence>
<dbReference type="AlphaFoldDB" id="A0A9P6LET0"/>
<comment type="similarity">
    <text evidence="3">Belongs to the RBT5 family.</text>
</comment>
<evidence type="ECO:0000256" key="10">
    <source>
        <dbReference type="SAM" id="SignalP"/>
    </source>
</evidence>
<evidence type="ECO:0000313" key="12">
    <source>
        <dbReference type="EMBL" id="KAF9870748.1"/>
    </source>
</evidence>
<evidence type="ECO:0000256" key="5">
    <source>
        <dbReference type="ARBA" id="ARBA00022622"/>
    </source>
</evidence>
<keyword evidence="5" id="KW-0325">Glycoprotein</keyword>
<keyword evidence="9" id="KW-0349">Heme</keyword>
<organism evidence="12 13">
    <name type="scientific">Colletotrichum karsti</name>
    <dbReference type="NCBI Taxonomy" id="1095194"/>
    <lineage>
        <taxon>Eukaryota</taxon>
        <taxon>Fungi</taxon>
        <taxon>Dikarya</taxon>
        <taxon>Ascomycota</taxon>
        <taxon>Pezizomycotina</taxon>
        <taxon>Sordariomycetes</taxon>
        <taxon>Hypocreomycetidae</taxon>
        <taxon>Glomerellales</taxon>
        <taxon>Glomerellaceae</taxon>
        <taxon>Colletotrichum</taxon>
        <taxon>Colletotrichum boninense species complex</taxon>
    </lineage>
</organism>
<dbReference type="GO" id="GO:0046872">
    <property type="term" value="F:metal ion binding"/>
    <property type="evidence" value="ECO:0007669"/>
    <property type="project" value="UniProtKB-UniRule"/>
</dbReference>
<keyword evidence="6 10" id="KW-0732">Signal</keyword>
<dbReference type="Proteomes" id="UP000781932">
    <property type="component" value="Unassembled WGS sequence"/>
</dbReference>
<dbReference type="EMBL" id="JAATWM020000051">
    <property type="protein sequence ID" value="KAF9870748.1"/>
    <property type="molecule type" value="Genomic_DNA"/>
</dbReference>
<dbReference type="PROSITE" id="PS52012">
    <property type="entry name" value="CFEM"/>
    <property type="match status" value="1"/>
</dbReference>
<evidence type="ECO:0000256" key="1">
    <source>
        <dbReference type="ARBA" id="ARBA00004589"/>
    </source>
</evidence>
<dbReference type="RefSeq" id="XP_038740209.1">
    <property type="nucleotide sequence ID" value="XM_038894564.1"/>
</dbReference>
<accession>A0A9P6LET0</accession>
<dbReference type="InterPro" id="IPR008427">
    <property type="entry name" value="Extracellular_membr_CFEM_dom"/>
</dbReference>
<keyword evidence="8" id="KW-0449">Lipoprotein</keyword>
<dbReference type="GO" id="GO:0005576">
    <property type="term" value="C:extracellular region"/>
    <property type="evidence" value="ECO:0007669"/>
    <property type="project" value="UniProtKB-SubCell"/>
</dbReference>
<reference evidence="12" key="1">
    <citation type="submission" date="2020-03" db="EMBL/GenBank/DDBJ databases">
        <authorList>
            <person name="He L."/>
        </authorList>
    </citation>
    <scope>NUCLEOTIDE SEQUENCE</scope>
    <source>
        <strain evidence="12">CkLH20</strain>
    </source>
</reference>
<keyword evidence="13" id="KW-1185">Reference proteome</keyword>
<dbReference type="Pfam" id="PF05730">
    <property type="entry name" value="CFEM"/>
    <property type="match status" value="1"/>
</dbReference>
<feature type="domain" description="CFEM" evidence="11">
    <location>
        <begin position="13"/>
        <end position="125"/>
    </location>
</feature>
<comment type="subcellular location">
    <subcellularLocation>
        <location evidence="1">Membrane</location>
        <topology evidence="1">Lipid-anchor</topology>
        <topology evidence="1">GPI-anchor</topology>
    </subcellularLocation>
    <subcellularLocation>
        <location evidence="2">Secreted</location>
    </subcellularLocation>
</comment>
<dbReference type="SMART" id="SM00747">
    <property type="entry name" value="CFEM"/>
    <property type="match status" value="1"/>
</dbReference>
<keyword evidence="4" id="KW-0964">Secreted</keyword>
<keyword evidence="5" id="KW-0472">Membrane</keyword>
<dbReference type="OrthoDB" id="3065412at2759"/>
<keyword evidence="9" id="KW-0408">Iron</keyword>
<feature type="signal peptide" evidence="10">
    <location>
        <begin position="1"/>
        <end position="16"/>
    </location>
</feature>
<evidence type="ECO:0000256" key="2">
    <source>
        <dbReference type="ARBA" id="ARBA00004613"/>
    </source>
</evidence>
<dbReference type="GO" id="GO:0098552">
    <property type="term" value="C:side of membrane"/>
    <property type="evidence" value="ECO:0007669"/>
    <property type="project" value="UniProtKB-KW"/>
</dbReference>
<gene>
    <name evidence="12" type="ORF">CkaCkLH20_11850</name>
</gene>
<evidence type="ECO:0000256" key="6">
    <source>
        <dbReference type="ARBA" id="ARBA00022729"/>
    </source>
</evidence>
<name>A0A9P6LET0_9PEZI</name>
<keyword evidence="5" id="KW-0336">GPI-anchor</keyword>
<evidence type="ECO:0000256" key="7">
    <source>
        <dbReference type="ARBA" id="ARBA00023157"/>
    </source>
</evidence>
<evidence type="ECO:0000259" key="11">
    <source>
        <dbReference type="PROSITE" id="PS52012"/>
    </source>
</evidence>
<feature type="chain" id="PRO_5040481944" description="CFEM domain-containing protein" evidence="10">
    <location>
        <begin position="17"/>
        <end position="159"/>
    </location>
</feature>
<evidence type="ECO:0000256" key="4">
    <source>
        <dbReference type="ARBA" id="ARBA00022525"/>
    </source>
</evidence>
<protein>
    <recommendedName>
        <fullName evidence="11">CFEM domain-containing protein</fullName>
    </recommendedName>
</protein>
<keyword evidence="9" id="KW-0479">Metal-binding</keyword>
<comment type="caution">
    <text evidence="12">The sequence shown here is derived from an EMBL/GenBank/DDBJ whole genome shotgun (WGS) entry which is preliminary data.</text>
</comment>
<dbReference type="GeneID" id="62167638"/>
<proteinExistence type="inferred from homology"/>